<feature type="transmembrane region" description="Helical" evidence="6">
    <location>
        <begin position="99"/>
        <end position="117"/>
    </location>
</feature>
<dbReference type="PANTHER" id="PTHR10057">
    <property type="entry name" value="PERIPHERAL-TYPE BENZODIAZEPINE RECEPTOR"/>
    <property type="match status" value="1"/>
</dbReference>
<dbReference type="Gene3D" id="1.20.1260.100">
    <property type="entry name" value="TspO/MBR protein"/>
    <property type="match status" value="1"/>
</dbReference>
<dbReference type="EMBL" id="JACCFW010000001">
    <property type="protein sequence ID" value="NYJ74846.1"/>
    <property type="molecule type" value="Genomic_DNA"/>
</dbReference>
<name>A0A853DBB4_9MICO</name>
<dbReference type="InterPro" id="IPR038330">
    <property type="entry name" value="TspO/MBR-related_sf"/>
</dbReference>
<feature type="transmembrane region" description="Helical" evidence="6">
    <location>
        <begin position="74"/>
        <end position="93"/>
    </location>
</feature>
<dbReference type="PANTHER" id="PTHR10057:SF0">
    <property type="entry name" value="TRANSLOCATOR PROTEIN"/>
    <property type="match status" value="1"/>
</dbReference>
<evidence type="ECO:0000256" key="2">
    <source>
        <dbReference type="ARBA" id="ARBA00007524"/>
    </source>
</evidence>
<dbReference type="AlphaFoldDB" id="A0A853DBB4"/>
<dbReference type="GO" id="GO:0033013">
    <property type="term" value="P:tetrapyrrole metabolic process"/>
    <property type="evidence" value="ECO:0007669"/>
    <property type="project" value="UniProtKB-ARBA"/>
</dbReference>
<dbReference type="CDD" id="cd15904">
    <property type="entry name" value="TSPO_MBR"/>
    <property type="match status" value="1"/>
</dbReference>
<dbReference type="InterPro" id="IPR004307">
    <property type="entry name" value="TspO_MBR"/>
</dbReference>
<keyword evidence="3 6" id="KW-0812">Transmembrane</keyword>
<feature type="transmembrane region" description="Helical" evidence="6">
    <location>
        <begin position="124"/>
        <end position="145"/>
    </location>
</feature>
<dbReference type="GO" id="GO:0016020">
    <property type="term" value="C:membrane"/>
    <property type="evidence" value="ECO:0007669"/>
    <property type="project" value="UniProtKB-SubCell"/>
</dbReference>
<keyword evidence="4 6" id="KW-1133">Transmembrane helix</keyword>
<dbReference type="PIRSF" id="PIRSF005859">
    <property type="entry name" value="PBR"/>
    <property type="match status" value="1"/>
</dbReference>
<evidence type="ECO:0000313" key="7">
    <source>
        <dbReference type="EMBL" id="NYJ74846.1"/>
    </source>
</evidence>
<accession>A0A853DBB4</accession>
<reference evidence="7 8" key="1">
    <citation type="submission" date="2020-07" db="EMBL/GenBank/DDBJ databases">
        <title>Sequencing the genomes of 1000 actinobacteria strains.</title>
        <authorList>
            <person name="Klenk H.-P."/>
        </authorList>
    </citation>
    <scope>NUCLEOTIDE SEQUENCE [LARGE SCALE GENOMIC DNA]</scope>
    <source>
        <strain evidence="7 8">DSM 29531</strain>
    </source>
</reference>
<organism evidence="7 8">
    <name type="scientific">Allobranchiibius huperziae</name>
    <dbReference type="NCBI Taxonomy" id="1874116"/>
    <lineage>
        <taxon>Bacteria</taxon>
        <taxon>Bacillati</taxon>
        <taxon>Actinomycetota</taxon>
        <taxon>Actinomycetes</taxon>
        <taxon>Micrococcales</taxon>
        <taxon>Dermacoccaceae</taxon>
        <taxon>Allobranchiibius</taxon>
    </lineage>
</organism>
<keyword evidence="8" id="KW-1185">Reference proteome</keyword>
<dbReference type="FunFam" id="1.20.1260.100:FF:000001">
    <property type="entry name" value="translocator protein 2"/>
    <property type="match status" value="1"/>
</dbReference>
<comment type="caution">
    <text evidence="7">The sequence shown here is derived from an EMBL/GenBank/DDBJ whole genome shotgun (WGS) entry which is preliminary data.</text>
</comment>
<protein>
    <submittedName>
        <fullName evidence="7">Tryptophan-rich sensory protein</fullName>
    </submittedName>
</protein>
<dbReference type="Pfam" id="PF03073">
    <property type="entry name" value="TspO_MBR"/>
    <property type="match status" value="1"/>
</dbReference>
<evidence type="ECO:0000256" key="5">
    <source>
        <dbReference type="ARBA" id="ARBA00023136"/>
    </source>
</evidence>
<keyword evidence="5 6" id="KW-0472">Membrane</keyword>
<proteinExistence type="inferred from homology"/>
<evidence type="ECO:0000256" key="6">
    <source>
        <dbReference type="SAM" id="Phobius"/>
    </source>
</evidence>
<evidence type="ECO:0000256" key="1">
    <source>
        <dbReference type="ARBA" id="ARBA00004141"/>
    </source>
</evidence>
<evidence type="ECO:0000256" key="3">
    <source>
        <dbReference type="ARBA" id="ARBA00022692"/>
    </source>
</evidence>
<sequence>MDLRRVLFAAAPPVAAAVIGGLGSREAPTTYARLDKPSWAPPAQAFGPAWSVLYATIGAAGWRMYPRVSRTTRLLHLAQLTANGAWPVVFFGVQDKRASLAVIATLDALVAAELWSLRRTDPESAAILVPYAAWISFATALNAAVSDPGA</sequence>
<dbReference type="Proteomes" id="UP000571817">
    <property type="component" value="Unassembled WGS sequence"/>
</dbReference>
<evidence type="ECO:0000313" key="8">
    <source>
        <dbReference type="Proteomes" id="UP000571817"/>
    </source>
</evidence>
<feature type="transmembrane region" description="Helical" evidence="6">
    <location>
        <begin position="40"/>
        <end position="62"/>
    </location>
</feature>
<comment type="subcellular location">
    <subcellularLocation>
        <location evidence="1">Membrane</location>
        <topology evidence="1">Multi-pass membrane protein</topology>
    </subcellularLocation>
</comment>
<gene>
    <name evidence="7" type="ORF">HNR15_001809</name>
</gene>
<evidence type="ECO:0000256" key="4">
    <source>
        <dbReference type="ARBA" id="ARBA00022989"/>
    </source>
</evidence>
<comment type="similarity">
    <text evidence="2">Belongs to the TspO/BZRP family.</text>
</comment>
<dbReference type="RefSeq" id="WP_179481062.1">
    <property type="nucleotide sequence ID" value="NZ_JACCFW010000001.1"/>
</dbReference>